<evidence type="ECO:0000256" key="1">
    <source>
        <dbReference type="SAM" id="MobiDB-lite"/>
    </source>
</evidence>
<evidence type="ECO:0000313" key="2">
    <source>
        <dbReference type="EMBL" id="JAH16172.1"/>
    </source>
</evidence>
<feature type="compositionally biased region" description="Low complexity" evidence="1">
    <location>
        <begin position="1"/>
        <end position="13"/>
    </location>
</feature>
<accession>A0A0E9QI30</accession>
<dbReference type="EMBL" id="GBXM01092405">
    <property type="protein sequence ID" value="JAH16172.1"/>
    <property type="molecule type" value="Transcribed_RNA"/>
</dbReference>
<sequence length="28" mass="3062">MSSLSKMFLSTSSGCLHPQFPFSANLDK</sequence>
<feature type="region of interest" description="Disordered" evidence="1">
    <location>
        <begin position="1"/>
        <end position="28"/>
    </location>
</feature>
<reference evidence="2" key="2">
    <citation type="journal article" date="2015" name="Fish Shellfish Immunol.">
        <title>Early steps in the European eel (Anguilla anguilla)-Vibrio vulnificus interaction in the gills: Role of the RtxA13 toxin.</title>
        <authorList>
            <person name="Callol A."/>
            <person name="Pajuelo D."/>
            <person name="Ebbesson L."/>
            <person name="Teles M."/>
            <person name="MacKenzie S."/>
            <person name="Amaro C."/>
        </authorList>
    </citation>
    <scope>NUCLEOTIDE SEQUENCE</scope>
</reference>
<name>A0A0E9QI30_ANGAN</name>
<reference evidence="2" key="1">
    <citation type="submission" date="2014-11" db="EMBL/GenBank/DDBJ databases">
        <authorList>
            <person name="Amaro Gonzalez C."/>
        </authorList>
    </citation>
    <scope>NUCLEOTIDE SEQUENCE</scope>
</reference>
<proteinExistence type="predicted"/>
<organism evidence="2">
    <name type="scientific">Anguilla anguilla</name>
    <name type="common">European freshwater eel</name>
    <name type="synonym">Muraena anguilla</name>
    <dbReference type="NCBI Taxonomy" id="7936"/>
    <lineage>
        <taxon>Eukaryota</taxon>
        <taxon>Metazoa</taxon>
        <taxon>Chordata</taxon>
        <taxon>Craniata</taxon>
        <taxon>Vertebrata</taxon>
        <taxon>Euteleostomi</taxon>
        <taxon>Actinopterygii</taxon>
        <taxon>Neopterygii</taxon>
        <taxon>Teleostei</taxon>
        <taxon>Anguilliformes</taxon>
        <taxon>Anguillidae</taxon>
        <taxon>Anguilla</taxon>
    </lineage>
</organism>
<dbReference type="AlphaFoldDB" id="A0A0E9QI30"/>
<protein>
    <submittedName>
        <fullName evidence="2">Uncharacterized protein</fullName>
    </submittedName>
</protein>